<keyword evidence="5" id="KW-0560">Oxidoreductase</keyword>
<evidence type="ECO:0000256" key="3">
    <source>
        <dbReference type="ARBA" id="ARBA00022723"/>
    </source>
</evidence>
<dbReference type="InterPro" id="IPR051395">
    <property type="entry name" value="Cytochrome_c_Peroxidase/MauG"/>
</dbReference>
<dbReference type="GO" id="GO:0004130">
    <property type="term" value="F:cytochrome-c peroxidase activity"/>
    <property type="evidence" value="ECO:0007669"/>
    <property type="project" value="TreeGrafter"/>
</dbReference>
<dbReference type="Gene3D" id="1.10.760.10">
    <property type="entry name" value="Cytochrome c-like domain"/>
    <property type="match status" value="2"/>
</dbReference>
<dbReference type="PANTHER" id="PTHR30600">
    <property type="entry name" value="CYTOCHROME C PEROXIDASE-RELATED"/>
    <property type="match status" value="1"/>
</dbReference>
<dbReference type="Pfam" id="PF03150">
    <property type="entry name" value="CCP_MauG"/>
    <property type="match status" value="1"/>
</dbReference>
<feature type="domain" description="Cytochrome c" evidence="8">
    <location>
        <begin position="56"/>
        <end position="183"/>
    </location>
</feature>
<proteinExistence type="predicted"/>
<accession>F9S7W7</accession>
<evidence type="ECO:0000313" key="9">
    <source>
        <dbReference type="EMBL" id="EGU30852.1"/>
    </source>
</evidence>
<dbReference type="GO" id="GO:0020037">
    <property type="term" value="F:heme binding"/>
    <property type="evidence" value="ECO:0007669"/>
    <property type="project" value="InterPro"/>
</dbReference>
<comment type="caution">
    <text evidence="9">The sequence shown here is derived from an EMBL/GenBank/DDBJ whole genome shotgun (WGS) entry which is preliminary data.</text>
</comment>
<keyword evidence="6 7" id="KW-0408">Iron</keyword>
<dbReference type="GO" id="GO:0030313">
    <property type="term" value="C:cell envelope"/>
    <property type="evidence" value="ECO:0007669"/>
    <property type="project" value="UniProtKB-SubCell"/>
</dbReference>
<sequence>MREILLFSFHALCYFNSYSPFSLDNFLMFKFLSFISIALLSTAFFAHSETTVSAQYKIELGRYLFHDVRLSVKGNRSCALCHTPDTHWTNTFNKVPDIHGEISRLNTPSLLNIADNRNFTVSTYNVQDLESAVSRPLLSTDPLEMGATPSMVVNRLQDAKALYAPLFLNAYGDSEVTYQRVTKALAAFTASIVSMETRYHRFKQGERTALTEKEQRGLAFFESDRLNCTSCHAGELLNATKASQRVEHYNVGLYGIHADGEYFYPSSENGLRKTTAIKSDDGKYRTPSLINVINTSPWGHDGSYLSLSAVIDSYARGGRKISLGVNAGDGKFSFSKHPSIQGFTITEDEKSDLLAFLKTLTIENFEQLKTQTQSPFCQLVKLKNRTESPNCIESYRVSTQ</sequence>
<keyword evidence="9" id="KW-0575">Peroxidase</keyword>
<evidence type="ECO:0000256" key="2">
    <source>
        <dbReference type="ARBA" id="ARBA00022617"/>
    </source>
</evidence>
<evidence type="ECO:0000256" key="6">
    <source>
        <dbReference type="ARBA" id="ARBA00023004"/>
    </source>
</evidence>
<reference evidence="9 10" key="1">
    <citation type="journal article" date="2012" name="Int. J. Syst. Evol. Microbiol.">
        <title>Vibrio caribbeanicus sp. nov., isolated from the marine sponge Scleritoderma cyanea.</title>
        <authorList>
            <person name="Hoffmann M."/>
            <person name="Monday S.R."/>
            <person name="Allard M.W."/>
            <person name="Strain E.A."/>
            <person name="Whittaker P."/>
            <person name="Naum M."/>
            <person name="McCarthy P.J."/>
            <person name="Lopez J.V."/>
            <person name="Fischer M."/>
            <person name="Brown E.W."/>
        </authorList>
    </citation>
    <scope>NUCLEOTIDE SEQUENCE [LARGE SCALE GENOMIC DNA]</scope>
    <source>
        <strain evidence="9 10">ATCC 700023</strain>
    </source>
</reference>
<evidence type="ECO:0000256" key="4">
    <source>
        <dbReference type="ARBA" id="ARBA00022729"/>
    </source>
</evidence>
<feature type="domain" description="Cytochrome c" evidence="8">
    <location>
        <begin position="212"/>
        <end position="361"/>
    </location>
</feature>
<dbReference type="InterPro" id="IPR009056">
    <property type="entry name" value="Cyt_c-like_dom"/>
</dbReference>
<keyword evidence="3 7" id="KW-0479">Metal-binding</keyword>
<protein>
    <submittedName>
        <fullName evidence="9">Cytochrome-c peroxidase</fullName>
    </submittedName>
</protein>
<dbReference type="Proteomes" id="UP000004605">
    <property type="component" value="Unassembled WGS sequence"/>
</dbReference>
<dbReference type="SUPFAM" id="SSF46626">
    <property type="entry name" value="Cytochrome c"/>
    <property type="match status" value="2"/>
</dbReference>
<evidence type="ECO:0000259" key="8">
    <source>
        <dbReference type="PROSITE" id="PS51007"/>
    </source>
</evidence>
<dbReference type="AlphaFoldDB" id="F9S7W7"/>
<evidence type="ECO:0000256" key="5">
    <source>
        <dbReference type="ARBA" id="ARBA00023002"/>
    </source>
</evidence>
<comment type="subcellular location">
    <subcellularLocation>
        <location evidence="1">Cell envelope</location>
    </subcellularLocation>
</comment>
<dbReference type="EMBL" id="AFWF01000304">
    <property type="protein sequence ID" value="EGU30852.1"/>
    <property type="molecule type" value="Genomic_DNA"/>
</dbReference>
<dbReference type="GO" id="GO:0046872">
    <property type="term" value="F:metal ion binding"/>
    <property type="evidence" value="ECO:0007669"/>
    <property type="project" value="UniProtKB-KW"/>
</dbReference>
<evidence type="ECO:0000256" key="1">
    <source>
        <dbReference type="ARBA" id="ARBA00004196"/>
    </source>
</evidence>
<evidence type="ECO:0000313" key="10">
    <source>
        <dbReference type="Proteomes" id="UP000004605"/>
    </source>
</evidence>
<name>F9S7W7_9VIBR</name>
<evidence type="ECO:0000256" key="7">
    <source>
        <dbReference type="PROSITE-ProRule" id="PRU00433"/>
    </source>
</evidence>
<dbReference type="GO" id="GO:0009055">
    <property type="term" value="F:electron transfer activity"/>
    <property type="evidence" value="ECO:0007669"/>
    <property type="project" value="InterPro"/>
</dbReference>
<organism evidence="9 10">
    <name type="scientific">Vibrio ichthyoenteri ATCC 700023</name>
    <dbReference type="NCBI Taxonomy" id="870968"/>
    <lineage>
        <taxon>Bacteria</taxon>
        <taxon>Pseudomonadati</taxon>
        <taxon>Pseudomonadota</taxon>
        <taxon>Gammaproteobacteria</taxon>
        <taxon>Vibrionales</taxon>
        <taxon>Vibrionaceae</taxon>
        <taxon>Vibrio</taxon>
    </lineage>
</organism>
<gene>
    <name evidence="9" type="ORF">VII00023_02249</name>
</gene>
<dbReference type="InterPro" id="IPR036909">
    <property type="entry name" value="Cyt_c-like_dom_sf"/>
</dbReference>
<dbReference type="InterPro" id="IPR004852">
    <property type="entry name" value="Di-haem_cyt_c_peroxidsae"/>
</dbReference>
<keyword evidence="4" id="KW-0732">Signal</keyword>
<keyword evidence="2 7" id="KW-0349">Heme</keyword>
<dbReference type="PROSITE" id="PS51007">
    <property type="entry name" value="CYTC"/>
    <property type="match status" value="2"/>
</dbReference>
<dbReference type="PANTHER" id="PTHR30600:SF10">
    <property type="entry name" value="BLL6722 PROTEIN"/>
    <property type="match status" value="1"/>
</dbReference>
<keyword evidence="10" id="KW-1185">Reference proteome</keyword>